<feature type="coiled-coil region" evidence="1">
    <location>
        <begin position="142"/>
        <end position="176"/>
    </location>
</feature>
<feature type="region of interest" description="Disordered" evidence="2">
    <location>
        <begin position="97"/>
        <end position="141"/>
    </location>
</feature>
<evidence type="ECO:0000313" key="3">
    <source>
        <dbReference type="EMBL" id="EME77136.1"/>
    </source>
</evidence>
<name>M2ZYE6_PSEFD</name>
<evidence type="ECO:0000256" key="1">
    <source>
        <dbReference type="SAM" id="Coils"/>
    </source>
</evidence>
<protein>
    <submittedName>
        <fullName evidence="3">Uncharacterized protein</fullName>
    </submittedName>
</protein>
<dbReference type="EMBL" id="KB446568">
    <property type="protein sequence ID" value="EME77136.1"/>
    <property type="molecule type" value="Genomic_DNA"/>
</dbReference>
<keyword evidence="1" id="KW-0175">Coiled coil</keyword>
<keyword evidence="4" id="KW-1185">Reference proteome</keyword>
<feature type="compositionally biased region" description="Low complexity" evidence="2">
    <location>
        <begin position="99"/>
        <end position="122"/>
    </location>
</feature>
<dbReference type="OrthoDB" id="10519896at2759"/>
<dbReference type="GeneID" id="19334306"/>
<evidence type="ECO:0000313" key="4">
    <source>
        <dbReference type="Proteomes" id="UP000016932"/>
    </source>
</evidence>
<feature type="region of interest" description="Disordered" evidence="2">
    <location>
        <begin position="240"/>
        <end position="270"/>
    </location>
</feature>
<dbReference type="HOGENOM" id="CLU_801995_0_0_1"/>
<accession>M2ZYE6</accession>
<gene>
    <name evidence="3" type="ORF">MYCFIDRAFT_180139</name>
</gene>
<sequence>MASPLADPSQLPFILGRLQAAQIPSAHHIEPETLASLYAEYGRKTNHQNLQASMTEFWKLLKDNGPAHHITGVVHRMGLPAYIEDAIYRYEKDYEKDWSSSSSSSGTSSSSDRFGRCSSRSSCENSPGKNAHAGPGTGQNDAEHLFAQLNELYIENESLKTQLRNLESRNKALHKQDIKQTRTLASLTEKRNADKHTITTLRSALDGKKKALEVGATKLDKRDREVLSLREELAIVKREGREKQKQKKLEQEQEASLKQDPYRTAERAQRKLDRRARKACSYKILGTMGDRIIDAIQEARHMDFAEAVRGLEGLREDRRHRGTEIVLDNQDDRVECLPWTRIVSHI</sequence>
<evidence type="ECO:0000256" key="2">
    <source>
        <dbReference type="SAM" id="MobiDB-lite"/>
    </source>
</evidence>
<dbReference type="RefSeq" id="XP_007932271.1">
    <property type="nucleotide sequence ID" value="XM_007934080.1"/>
</dbReference>
<reference evidence="3 4" key="1">
    <citation type="journal article" date="2012" name="PLoS Pathog.">
        <title>Diverse lifestyles and strategies of plant pathogenesis encoded in the genomes of eighteen Dothideomycetes fungi.</title>
        <authorList>
            <person name="Ohm R.A."/>
            <person name="Feau N."/>
            <person name="Henrissat B."/>
            <person name="Schoch C.L."/>
            <person name="Horwitz B.A."/>
            <person name="Barry K.W."/>
            <person name="Condon B.J."/>
            <person name="Copeland A.C."/>
            <person name="Dhillon B."/>
            <person name="Glaser F."/>
            <person name="Hesse C.N."/>
            <person name="Kosti I."/>
            <person name="LaButti K."/>
            <person name="Lindquist E.A."/>
            <person name="Lucas S."/>
            <person name="Salamov A.A."/>
            <person name="Bradshaw R.E."/>
            <person name="Ciuffetti L."/>
            <person name="Hamelin R.C."/>
            <person name="Kema G.H.J."/>
            <person name="Lawrence C."/>
            <person name="Scott J.A."/>
            <person name="Spatafora J.W."/>
            <person name="Turgeon B.G."/>
            <person name="de Wit P.J.G.M."/>
            <person name="Zhong S."/>
            <person name="Goodwin S.B."/>
            <person name="Grigoriev I.V."/>
        </authorList>
    </citation>
    <scope>NUCLEOTIDE SEQUENCE [LARGE SCALE GENOMIC DNA]</scope>
    <source>
        <strain evidence="3 4">CIRAD86</strain>
    </source>
</reference>
<organism evidence="3 4">
    <name type="scientific">Pseudocercospora fijiensis (strain CIRAD86)</name>
    <name type="common">Black leaf streak disease fungus</name>
    <name type="synonym">Mycosphaerella fijiensis</name>
    <dbReference type="NCBI Taxonomy" id="383855"/>
    <lineage>
        <taxon>Eukaryota</taxon>
        <taxon>Fungi</taxon>
        <taxon>Dikarya</taxon>
        <taxon>Ascomycota</taxon>
        <taxon>Pezizomycotina</taxon>
        <taxon>Dothideomycetes</taxon>
        <taxon>Dothideomycetidae</taxon>
        <taxon>Mycosphaerellales</taxon>
        <taxon>Mycosphaerellaceae</taxon>
        <taxon>Pseudocercospora</taxon>
    </lineage>
</organism>
<dbReference type="AlphaFoldDB" id="M2ZYE6"/>
<dbReference type="KEGG" id="pfj:MYCFIDRAFT_180139"/>
<proteinExistence type="predicted"/>
<dbReference type="Proteomes" id="UP000016932">
    <property type="component" value="Unassembled WGS sequence"/>
</dbReference>
<dbReference type="VEuPathDB" id="FungiDB:MYCFIDRAFT_180139"/>